<feature type="region of interest" description="Disordered" evidence="9">
    <location>
        <begin position="35"/>
        <end position="74"/>
    </location>
</feature>
<evidence type="ECO:0000313" key="12">
    <source>
        <dbReference type="EMBL" id="GBF88379.1"/>
    </source>
</evidence>
<keyword evidence="13" id="KW-1185">Reference proteome</keyword>
<feature type="transmembrane region" description="Helical" evidence="10">
    <location>
        <begin position="492"/>
        <end position="515"/>
    </location>
</feature>
<dbReference type="InParanoid" id="A0A2V0NMK8"/>
<dbReference type="FunCoup" id="A0A2V0NMK8">
    <property type="interactions" value="7"/>
</dbReference>
<keyword evidence="3" id="KW-0813">Transport</keyword>
<feature type="transmembrane region" description="Helical" evidence="10">
    <location>
        <begin position="604"/>
        <end position="632"/>
    </location>
</feature>
<feature type="domain" description="ABC transporter" evidence="11">
    <location>
        <begin position="766"/>
        <end position="1003"/>
    </location>
</feature>
<evidence type="ECO:0000256" key="6">
    <source>
        <dbReference type="ARBA" id="ARBA00022840"/>
    </source>
</evidence>
<dbReference type="FunFam" id="3.40.50.300:FF:000665">
    <property type="entry name" value="ABC transporter A family member 2"/>
    <property type="match status" value="1"/>
</dbReference>
<dbReference type="PANTHER" id="PTHR19229">
    <property type="entry name" value="ATP-BINDING CASSETTE TRANSPORTER SUBFAMILY A ABCA"/>
    <property type="match status" value="1"/>
</dbReference>
<dbReference type="GO" id="GO:0016020">
    <property type="term" value="C:membrane"/>
    <property type="evidence" value="ECO:0007669"/>
    <property type="project" value="UniProtKB-SubCell"/>
</dbReference>
<name>A0A2V0NMK8_9CHLO</name>
<feature type="compositionally biased region" description="Basic residues" evidence="9">
    <location>
        <begin position="51"/>
        <end position="61"/>
    </location>
</feature>
<reference evidence="12 13" key="1">
    <citation type="journal article" date="2018" name="Sci. Rep.">
        <title>Raphidocelis subcapitata (=Pseudokirchneriella subcapitata) provides an insight into genome evolution and environmental adaptations in the Sphaeropleales.</title>
        <authorList>
            <person name="Suzuki S."/>
            <person name="Yamaguchi H."/>
            <person name="Nakajima N."/>
            <person name="Kawachi M."/>
        </authorList>
    </citation>
    <scope>NUCLEOTIDE SEQUENCE [LARGE SCALE GENOMIC DNA]</scope>
    <source>
        <strain evidence="12 13">NIES-35</strain>
    </source>
</reference>
<keyword evidence="6" id="KW-0067">ATP-binding</keyword>
<feature type="transmembrane region" description="Helical" evidence="10">
    <location>
        <begin position="678"/>
        <end position="698"/>
    </location>
</feature>
<keyword evidence="7 10" id="KW-1133">Transmembrane helix</keyword>
<evidence type="ECO:0000256" key="9">
    <source>
        <dbReference type="SAM" id="MobiDB-lite"/>
    </source>
</evidence>
<dbReference type="InterPro" id="IPR026082">
    <property type="entry name" value="ABCA"/>
</dbReference>
<organism evidence="12 13">
    <name type="scientific">Raphidocelis subcapitata</name>
    <dbReference type="NCBI Taxonomy" id="307507"/>
    <lineage>
        <taxon>Eukaryota</taxon>
        <taxon>Viridiplantae</taxon>
        <taxon>Chlorophyta</taxon>
        <taxon>core chlorophytes</taxon>
        <taxon>Chlorophyceae</taxon>
        <taxon>CS clade</taxon>
        <taxon>Sphaeropleales</taxon>
        <taxon>Selenastraceae</taxon>
        <taxon>Raphidocelis</taxon>
    </lineage>
</organism>
<feature type="transmembrane region" description="Helical" evidence="10">
    <location>
        <begin position="575"/>
        <end position="597"/>
    </location>
</feature>
<evidence type="ECO:0000313" key="13">
    <source>
        <dbReference type="Proteomes" id="UP000247498"/>
    </source>
</evidence>
<dbReference type="PROSITE" id="PS00211">
    <property type="entry name" value="ABC_TRANSPORTER_1"/>
    <property type="match status" value="1"/>
</dbReference>
<evidence type="ECO:0000256" key="8">
    <source>
        <dbReference type="ARBA" id="ARBA00023136"/>
    </source>
</evidence>
<dbReference type="SMART" id="SM00382">
    <property type="entry name" value="AAA"/>
    <property type="match status" value="1"/>
</dbReference>
<keyword evidence="8 10" id="KW-0472">Membrane</keyword>
<proteinExistence type="inferred from homology"/>
<dbReference type="Pfam" id="PF12698">
    <property type="entry name" value="ABC2_membrane_3"/>
    <property type="match status" value="1"/>
</dbReference>
<comment type="caution">
    <text evidence="12">The sequence shown here is derived from an EMBL/GenBank/DDBJ whole genome shotgun (WGS) entry which is preliminary data.</text>
</comment>
<evidence type="ECO:0000256" key="3">
    <source>
        <dbReference type="ARBA" id="ARBA00022448"/>
    </source>
</evidence>
<dbReference type="GO" id="GO:0005524">
    <property type="term" value="F:ATP binding"/>
    <property type="evidence" value="ECO:0007669"/>
    <property type="project" value="UniProtKB-KW"/>
</dbReference>
<evidence type="ECO:0000259" key="11">
    <source>
        <dbReference type="PROSITE" id="PS50893"/>
    </source>
</evidence>
<accession>A0A2V0NMK8</accession>
<dbReference type="PROSITE" id="PS50893">
    <property type="entry name" value="ABC_TRANSPORTER_2"/>
    <property type="match status" value="1"/>
</dbReference>
<evidence type="ECO:0000256" key="2">
    <source>
        <dbReference type="ARBA" id="ARBA00008526"/>
    </source>
</evidence>
<dbReference type="InterPro" id="IPR013525">
    <property type="entry name" value="ABC2_TM"/>
</dbReference>
<dbReference type="InterPro" id="IPR017871">
    <property type="entry name" value="ABC_transporter-like_CS"/>
</dbReference>
<dbReference type="Gene3D" id="3.40.50.300">
    <property type="entry name" value="P-loop containing nucleotide triphosphate hydrolases"/>
    <property type="match status" value="1"/>
</dbReference>
<evidence type="ECO:0000256" key="5">
    <source>
        <dbReference type="ARBA" id="ARBA00022741"/>
    </source>
</evidence>
<dbReference type="OrthoDB" id="8061355at2759"/>
<gene>
    <name evidence="12" type="ORF">Rsub_01091</name>
</gene>
<feature type="compositionally biased region" description="Low complexity" evidence="9">
    <location>
        <begin position="35"/>
        <end position="50"/>
    </location>
</feature>
<dbReference type="GO" id="GO:0005319">
    <property type="term" value="F:lipid transporter activity"/>
    <property type="evidence" value="ECO:0007669"/>
    <property type="project" value="TreeGrafter"/>
</dbReference>
<comment type="subcellular location">
    <subcellularLocation>
        <location evidence="1">Membrane</location>
        <topology evidence="1">Multi-pass membrane protein</topology>
    </subcellularLocation>
</comment>
<keyword evidence="5" id="KW-0547">Nucleotide-binding</keyword>
<dbReference type="PANTHER" id="PTHR19229:SF154">
    <property type="entry name" value="ABC TRANSPORTER A FAMILY MEMBER 3-RELATED"/>
    <property type="match status" value="1"/>
</dbReference>
<dbReference type="InterPro" id="IPR027417">
    <property type="entry name" value="P-loop_NTPase"/>
</dbReference>
<dbReference type="InterPro" id="IPR003439">
    <property type="entry name" value="ABC_transporter-like_ATP-bd"/>
</dbReference>
<evidence type="ECO:0000256" key="4">
    <source>
        <dbReference type="ARBA" id="ARBA00022692"/>
    </source>
</evidence>
<evidence type="ECO:0000256" key="1">
    <source>
        <dbReference type="ARBA" id="ARBA00004141"/>
    </source>
</evidence>
<evidence type="ECO:0000256" key="10">
    <source>
        <dbReference type="SAM" id="Phobius"/>
    </source>
</evidence>
<protein>
    <submittedName>
        <fullName evidence="12">ABC transporter A family member protein</fullName>
    </submittedName>
</protein>
<dbReference type="Proteomes" id="UP000247498">
    <property type="component" value="Unassembled WGS sequence"/>
</dbReference>
<dbReference type="GO" id="GO:0016887">
    <property type="term" value="F:ATP hydrolysis activity"/>
    <property type="evidence" value="ECO:0007669"/>
    <property type="project" value="InterPro"/>
</dbReference>
<dbReference type="EMBL" id="BDRX01000004">
    <property type="protein sequence ID" value="GBF88379.1"/>
    <property type="molecule type" value="Genomic_DNA"/>
</dbReference>
<dbReference type="AlphaFoldDB" id="A0A2V0NMK8"/>
<dbReference type="GO" id="GO:0140359">
    <property type="term" value="F:ABC-type transporter activity"/>
    <property type="evidence" value="ECO:0007669"/>
    <property type="project" value="InterPro"/>
</dbReference>
<keyword evidence="4 10" id="KW-0812">Transmembrane</keyword>
<dbReference type="Pfam" id="PF24526">
    <property type="entry name" value="ABCA12_C"/>
    <property type="match status" value="1"/>
</dbReference>
<comment type="similarity">
    <text evidence="2">Belongs to the ABC transporter superfamily. ABCA family. CPR flippase (TC 3.A.1.211) subfamily.</text>
</comment>
<feature type="transmembrane region" description="Helical" evidence="10">
    <location>
        <begin position="638"/>
        <end position="658"/>
    </location>
</feature>
<dbReference type="Pfam" id="PF00005">
    <property type="entry name" value="ABC_tran"/>
    <property type="match status" value="1"/>
</dbReference>
<evidence type="ECO:0000256" key="7">
    <source>
        <dbReference type="ARBA" id="ARBA00022989"/>
    </source>
</evidence>
<dbReference type="InterPro" id="IPR003593">
    <property type="entry name" value="AAA+_ATPase"/>
</dbReference>
<feature type="transmembrane region" description="Helical" evidence="10">
    <location>
        <begin position="535"/>
        <end position="563"/>
    </location>
</feature>
<feature type="transmembrane region" description="Helical" evidence="10">
    <location>
        <begin position="99"/>
        <end position="119"/>
    </location>
</feature>
<dbReference type="CDD" id="cd03263">
    <property type="entry name" value="ABC_subfamily_A"/>
    <property type="match status" value="1"/>
</dbReference>
<dbReference type="SUPFAM" id="SSF52540">
    <property type="entry name" value="P-loop containing nucleoside triphosphate hydrolases"/>
    <property type="match status" value="1"/>
</dbReference>
<sequence>MPAPPNGVPPLAAVPTAPLAEVQVLRKSSSDAAAAAATANGTAAPQQQQGRRARARARSSSRSRSAGRGAGRGAGFRAQADALLRKNAVYQRRNWRSNACLLSAPVFFCLLLFSIQMAINRLLLVGDDYACGCKCTRCCFDGDPGNCTAVSMGTCPYACLEVDASRCGIQYSNARQSFFCAIGHPSSWPAVMQVPSEQNRAAPWRPRVALLHTGPDRALADRLASNLLPKPAATPANLLAVRSYLAGWNESAGGAGDSVPGELLSLLGLTLGSSSRISAGMYIETALVREQLDALWPNGTCAKLGLAGKPNITLEQLVTAMVNESNPPAAAKLLNSQLQSMLDAAGGAGGLGGDGGGGLGGGYSLITDMQLNCTDVEPAWTEGAKELGRKLFCGYYQARCGGGGGGAQQLAGAYDWKDTGANRFAPDVYFNDTFGLPLGTQPTVYQRVPASFNLAVNAWLRTFLGPNVSASVIGVQETPKAAGEIRLDFSSLLGPLFFTWVVQMLLPIFLMQLVYEKEKRLRMMMKMHGLGDGAYWLVTYAWFWGLYVAYMAVFMGFGSAIGLKMFTRNSAVAQIVLYFFFGHNMIAFSFLLSCFFASSKTATVFAYLVVFGTGLIGSLLLSQLIAGGLWYIFVIELVPSFALFRGLFEFGEYAFLAVYRNGYGMALRNLNDPGNGMIAVWIILAAEWPVFMGLAWYLEQVFASGTGNRRHPLFFLDCLRKGRKAATNARLAAAAASASEAAGEAEDVAAEHARVRTIVDYGSSPIVVRDLKKVYPGEDGQPPKLAVRQLNLAIERGECFGLLGPNGAGKSTSINMMVGLLEPTAGTALIGGHDITTEMDSIYGVMGVCPQHDLLWESLTGREHLLFYGRLKGLKGQALTDAVESGLRSVNLWNGGVADKPAAAYSGGMKRRLSVAISFAGDPLVVYLDEPSTGLDPASRRNLWDVVRASKAGRGVILTTHSMEEAETLCDRLGIFVDGALVCIGNPKEITSRYGGYLVMTLTVAPGQEGAARAFVARLSPGARLTYSVGGTLKFELPSEEASLSQVFSAMAEAKAGGGLDVIDWGVSNATLEEVFIRIARSVGAKAGD</sequence>